<keyword evidence="2" id="KW-1185">Reference proteome</keyword>
<reference evidence="1 2" key="1">
    <citation type="submission" date="2024-01" db="EMBL/GenBank/DDBJ databases">
        <title>The diversity of rhizobia nodulating Mimosa spp. in eleven states of Brazil covering several biomes is determined by host plant, location, and edaphic factors.</title>
        <authorList>
            <person name="Rouws L."/>
            <person name="Barauna A."/>
            <person name="Beukes C."/>
            <person name="De Faria S.M."/>
            <person name="Gross E."/>
            <person name="Dos Reis Junior F.B."/>
            <person name="Simon M."/>
            <person name="Maluk M."/>
            <person name="Odee D.W."/>
            <person name="Kenicer G."/>
            <person name="Young J.P.W."/>
            <person name="Reis V.M."/>
            <person name="Zilli J."/>
            <person name="James E.K."/>
        </authorList>
    </citation>
    <scope>NUCLEOTIDE SEQUENCE [LARGE SCALE GENOMIC DNA]</scope>
    <source>
        <strain evidence="1 2">JPY530</strain>
    </source>
</reference>
<evidence type="ECO:0000313" key="2">
    <source>
        <dbReference type="Proteomes" id="UP001481677"/>
    </source>
</evidence>
<protein>
    <submittedName>
        <fullName evidence="1">Uncharacterized protein</fullName>
    </submittedName>
</protein>
<proteinExistence type="predicted"/>
<gene>
    <name evidence="1" type="ORF">V4C56_39305</name>
</gene>
<evidence type="ECO:0000313" key="1">
    <source>
        <dbReference type="EMBL" id="MEM5345659.1"/>
    </source>
</evidence>
<organism evidence="1 2">
    <name type="scientific">Paraburkholderia azotifigens</name>
    <dbReference type="NCBI Taxonomy" id="2057004"/>
    <lineage>
        <taxon>Bacteria</taxon>
        <taxon>Pseudomonadati</taxon>
        <taxon>Pseudomonadota</taxon>
        <taxon>Betaproteobacteria</taxon>
        <taxon>Burkholderiales</taxon>
        <taxon>Burkholderiaceae</taxon>
        <taxon>Paraburkholderia</taxon>
    </lineage>
</organism>
<dbReference type="Proteomes" id="UP001481677">
    <property type="component" value="Unassembled WGS sequence"/>
</dbReference>
<accession>A0ABU9RF50</accession>
<name>A0ABU9RF50_9BURK</name>
<sequence length="46" mass="4739">MAIIAALALLPGNDCGGIGAVITGVRSSVSLLHDENGNIKSAYHYR</sequence>
<dbReference type="RefSeq" id="WP_158647080.1">
    <property type="nucleotide sequence ID" value="NZ_JAZHFZ010000054.1"/>
</dbReference>
<comment type="caution">
    <text evidence="1">The sequence shown here is derived from an EMBL/GenBank/DDBJ whole genome shotgun (WGS) entry which is preliminary data.</text>
</comment>
<dbReference type="EMBL" id="JAZHGA010000051">
    <property type="protein sequence ID" value="MEM5345659.1"/>
    <property type="molecule type" value="Genomic_DNA"/>
</dbReference>